<name>A0ABS1ZN45_9PSED</name>
<evidence type="ECO:0000313" key="2">
    <source>
        <dbReference type="EMBL" id="MBM1197912.1"/>
    </source>
</evidence>
<dbReference type="InterPro" id="IPR013097">
    <property type="entry name" value="Dabb"/>
</dbReference>
<dbReference type="Pfam" id="PF07876">
    <property type="entry name" value="Dabb"/>
    <property type="match status" value="1"/>
</dbReference>
<dbReference type="PROSITE" id="PS51502">
    <property type="entry name" value="S_R_A_B_BARREL"/>
    <property type="match status" value="1"/>
</dbReference>
<evidence type="ECO:0000313" key="3">
    <source>
        <dbReference type="Proteomes" id="UP000809529"/>
    </source>
</evidence>
<accession>A0ABS1ZN45</accession>
<dbReference type="InterPro" id="IPR011008">
    <property type="entry name" value="Dimeric_a/b-barrel"/>
</dbReference>
<feature type="domain" description="Stress-response A/B barrel" evidence="1">
    <location>
        <begin position="2"/>
        <end position="95"/>
    </location>
</feature>
<reference evidence="2 3" key="1">
    <citation type="submission" date="2020-01" db="EMBL/GenBank/DDBJ databases">
        <title>Comparative genomics of meat spoilage bacteria.</title>
        <authorList>
            <person name="Hilgarth M."/>
            <person name="Vogel R.F."/>
        </authorList>
    </citation>
    <scope>NUCLEOTIDE SEQUENCE [LARGE SCALE GENOMIC DNA]</scope>
    <source>
        <strain evidence="2 3">TMW2.2077</strain>
    </source>
</reference>
<dbReference type="RefSeq" id="WP_203303978.1">
    <property type="nucleotide sequence ID" value="NZ_JAAEBW010000020.1"/>
</dbReference>
<organism evidence="2 3">
    <name type="scientific">Pseudomonas weihenstephanensis</name>
    <dbReference type="NCBI Taxonomy" id="1608994"/>
    <lineage>
        <taxon>Bacteria</taxon>
        <taxon>Pseudomonadati</taxon>
        <taxon>Pseudomonadota</taxon>
        <taxon>Gammaproteobacteria</taxon>
        <taxon>Pseudomonadales</taxon>
        <taxon>Pseudomonadaceae</taxon>
        <taxon>Pseudomonas</taxon>
    </lineage>
</organism>
<dbReference type="SMART" id="SM00886">
    <property type="entry name" value="Dabb"/>
    <property type="match status" value="1"/>
</dbReference>
<protein>
    <submittedName>
        <fullName evidence="2">Dabb family protein</fullName>
    </submittedName>
</protein>
<dbReference type="Gene3D" id="3.30.70.100">
    <property type="match status" value="1"/>
</dbReference>
<dbReference type="EMBL" id="JAAEBW010000020">
    <property type="protein sequence ID" value="MBM1197912.1"/>
    <property type="molecule type" value="Genomic_DNA"/>
</dbReference>
<sequence>MILHLVFFKFIEPYQWGDEEVMDAEIITRQHPLNIDEIRGWACGRNISERAQAMDFVVMGLFEDHAKLSAYLIHQDHMRGVDKWQRIATWSVVDIEVDSQTSSFAGLLAGGVGGQIKQWDILKSRQVQGETHEV</sequence>
<evidence type="ECO:0000259" key="1">
    <source>
        <dbReference type="PROSITE" id="PS51502"/>
    </source>
</evidence>
<dbReference type="Proteomes" id="UP000809529">
    <property type="component" value="Unassembled WGS sequence"/>
</dbReference>
<gene>
    <name evidence="2" type="ORF">GYN02_22355</name>
</gene>
<proteinExistence type="predicted"/>
<keyword evidence="3" id="KW-1185">Reference proteome</keyword>
<dbReference type="SUPFAM" id="SSF54909">
    <property type="entry name" value="Dimeric alpha+beta barrel"/>
    <property type="match status" value="1"/>
</dbReference>
<comment type="caution">
    <text evidence="2">The sequence shown here is derived from an EMBL/GenBank/DDBJ whole genome shotgun (WGS) entry which is preliminary data.</text>
</comment>